<feature type="domain" description="Tyr recombinase" evidence="6">
    <location>
        <begin position="166"/>
        <end position="355"/>
    </location>
</feature>
<evidence type="ECO:0000256" key="1">
    <source>
        <dbReference type="ARBA" id="ARBA00008857"/>
    </source>
</evidence>
<protein>
    <submittedName>
        <fullName evidence="8">Site-specific integrase</fullName>
    </submittedName>
</protein>
<dbReference type="RefSeq" id="WP_175346418.1">
    <property type="nucleotide sequence ID" value="NZ_JABMCI010000052.1"/>
</dbReference>
<keyword evidence="2" id="KW-0229">DNA integration</keyword>
<dbReference type="InterPro" id="IPR058717">
    <property type="entry name" value="Phage_L5_Integrase_N"/>
</dbReference>
<dbReference type="Proteomes" id="UP000565724">
    <property type="component" value="Unassembled WGS sequence"/>
</dbReference>
<evidence type="ECO:0000256" key="2">
    <source>
        <dbReference type="ARBA" id="ARBA00022908"/>
    </source>
</evidence>
<dbReference type="Pfam" id="PF26003">
    <property type="entry name" value="Integrase_N_phage"/>
    <property type="match status" value="1"/>
</dbReference>
<organism evidence="8 9">
    <name type="scientific">Cellulomonas humilata</name>
    <dbReference type="NCBI Taxonomy" id="144055"/>
    <lineage>
        <taxon>Bacteria</taxon>
        <taxon>Bacillati</taxon>
        <taxon>Actinomycetota</taxon>
        <taxon>Actinomycetes</taxon>
        <taxon>Micrococcales</taxon>
        <taxon>Cellulomonadaceae</taxon>
        <taxon>Cellulomonas</taxon>
    </lineage>
</organism>
<dbReference type="Gene3D" id="1.10.150.130">
    <property type="match status" value="1"/>
</dbReference>
<dbReference type="Pfam" id="PF00589">
    <property type="entry name" value="Phage_integrase"/>
    <property type="match status" value="1"/>
</dbReference>
<evidence type="ECO:0000313" key="9">
    <source>
        <dbReference type="Proteomes" id="UP000565724"/>
    </source>
</evidence>
<gene>
    <name evidence="8" type="ORF">HP550_04645</name>
</gene>
<dbReference type="InterPro" id="IPR050090">
    <property type="entry name" value="Tyrosine_recombinase_XerCD"/>
</dbReference>
<reference evidence="8 9" key="1">
    <citation type="submission" date="2020-05" db="EMBL/GenBank/DDBJ databases">
        <title>Genome Sequencing of Type Strains.</title>
        <authorList>
            <person name="Lemaire J.F."/>
            <person name="Inderbitzin P."/>
            <person name="Gregorio O.A."/>
            <person name="Collins S.B."/>
            <person name="Wespe N."/>
            <person name="Knight-Connoni V."/>
        </authorList>
    </citation>
    <scope>NUCLEOTIDE SEQUENCE [LARGE SCALE GENOMIC DNA]</scope>
    <source>
        <strain evidence="8 9">ATCC 25174</strain>
    </source>
</reference>
<proteinExistence type="inferred from homology"/>
<name>A0A7Y5ZZS7_9CELL</name>
<keyword evidence="9" id="KW-1185">Reference proteome</keyword>
<evidence type="ECO:0000256" key="3">
    <source>
        <dbReference type="ARBA" id="ARBA00023125"/>
    </source>
</evidence>
<comment type="similarity">
    <text evidence="1">Belongs to the 'phage' integrase family.</text>
</comment>
<sequence>MSRRDFGSVRKLPSGRYQARYQVPGAEQSITAPDTFGTKAQATAWLAKQRVLIGEGKVNPTAVVTTFGEFGRRWLEQRDLKESTRTLYTRQFVKALEPTWGDVRLVDIKPATVSEWYGTLLPDRRTERAHVYALFRTMLNTAWRQTLIESSPCRVEGAGSVGRRSKNIRPASLAELEALTKAVDAQFQPMILLGAWCALRFGEVTELRRADLDLDAGVVRVRRGVTWLTGVPVVDTPKTDAGARDVAIPPHLLPLLAKHIRERVGVRPDALLFPDTRSVSLQLSPHRFRGPFARAKLAAGRPDLSFHALRHTGAVLAAASGATVAELMARLGHTTPAMAMRYQHAAADRDRVIAYALSRLASADSSDDMAPET</sequence>
<dbReference type="AlphaFoldDB" id="A0A7Y5ZZS7"/>
<dbReference type="PROSITE" id="PS51900">
    <property type="entry name" value="CB"/>
    <property type="match status" value="1"/>
</dbReference>
<dbReference type="GO" id="GO:0015074">
    <property type="term" value="P:DNA integration"/>
    <property type="evidence" value="ECO:0007669"/>
    <property type="project" value="UniProtKB-KW"/>
</dbReference>
<dbReference type="EMBL" id="JABMCI010000052">
    <property type="protein sequence ID" value="NUU16533.1"/>
    <property type="molecule type" value="Genomic_DNA"/>
</dbReference>
<dbReference type="InterPro" id="IPR011010">
    <property type="entry name" value="DNA_brk_join_enz"/>
</dbReference>
<dbReference type="GO" id="GO:0003677">
    <property type="term" value="F:DNA binding"/>
    <property type="evidence" value="ECO:0007669"/>
    <property type="project" value="UniProtKB-UniRule"/>
</dbReference>
<dbReference type="InterPro" id="IPR004107">
    <property type="entry name" value="Integrase_SAM-like_N"/>
</dbReference>
<dbReference type="InterPro" id="IPR044068">
    <property type="entry name" value="CB"/>
</dbReference>
<dbReference type="Gene3D" id="1.10.443.10">
    <property type="entry name" value="Intergrase catalytic core"/>
    <property type="match status" value="1"/>
</dbReference>
<dbReference type="GO" id="GO:0006310">
    <property type="term" value="P:DNA recombination"/>
    <property type="evidence" value="ECO:0007669"/>
    <property type="project" value="UniProtKB-KW"/>
</dbReference>
<evidence type="ECO:0000259" key="6">
    <source>
        <dbReference type="PROSITE" id="PS51898"/>
    </source>
</evidence>
<accession>A0A7Y5ZZS7</accession>
<dbReference type="CDD" id="cd01189">
    <property type="entry name" value="INT_ICEBs1_C_like"/>
    <property type="match status" value="1"/>
</dbReference>
<dbReference type="SUPFAM" id="SSF56349">
    <property type="entry name" value="DNA breaking-rejoining enzymes"/>
    <property type="match status" value="1"/>
</dbReference>
<evidence type="ECO:0000259" key="7">
    <source>
        <dbReference type="PROSITE" id="PS51900"/>
    </source>
</evidence>
<evidence type="ECO:0000313" key="8">
    <source>
        <dbReference type="EMBL" id="NUU16533.1"/>
    </source>
</evidence>
<dbReference type="PROSITE" id="PS51898">
    <property type="entry name" value="TYR_RECOMBINASE"/>
    <property type="match status" value="1"/>
</dbReference>
<dbReference type="InterPro" id="IPR010998">
    <property type="entry name" value="Integrase_recombinase_N"/>
</dbReference>
<dbReference type="InterPro" id="IPR013762">
    <property type="entry name" value="Integrase-like_cat_sf"/>
</dbReference>
<dbReference type="InterPro" id="IPR002104">
    <property type="entry name" value="Integrase_catalytic"/>
</dbReference>
<dbReference type="PANTHER" id="PTHR30349:SF64">
    <property type="entry name" value="PROPHAGE INTEGRASE INTD-RELATED"/>
    <property type="match status" value="1"/>
</dbReference>
<keyword evidence="3 5" id="KW-0238">DNA-binding</keyword>
<dbReference type="PANTHER" id="PTHR30349">
    <property type="entry name" value="PHAGE INTEGRASE-RELATED"/>
    <property type="match status" value="1"/>
</dbReference>
<dbReference type="Pfam" id="PF14659">
    <property type="entry name" value="Phage_int_SAM_3"/>
    <property type="match status" value="1"/>
</dbReference>
<feature type="domain" description="Core-binding (CB)" evidence="7">
    <location>
        <begin position="65"/>
        <end position="139"/>
    </location>
</feature>
<evidence type="ECO:0000256" key="4">
    <source>
        <dbReference type="ARBA" id="ARBA00023172"/>
    </source>
</evidence>
<evidence type="ECO:0000256" key="5">
    <source>
        <dbReference type="PROSITE-ProRule" id="PRU01248"/>
    </source>
</evidence>
<keyword evidence="4" id="KW-0233">DNA recombination</keyword>
<comment type="caution">
    <text evidence="8">The sequence shown here is derived from an EMBL/GenBank/DDBJ whole genome shotgun (WGS) entry which is preliminary data.</text>
</comment>